<evidence type="ECO:0000313" key="4">
    <source>
        <dbReference type="Proteomes" id="UP000015354"/>
    </source>
</evidence>
<dbReference type="Gene3D" id="3.40.50.1820">
    <property type="entry name" value="alpha/beta hydrolase"/>
    <property type="match status" value="1"/>
</dbReference>
<dbReference type="InterPro" id="IPR029058">
    <property type="entry name" value="AB_hydrolase_fold"/>
</dbReference>
<organism evidence="3 4">
    <name type="scientific">Strigomonas culicis</name>
    <dbReference type="NCBI Taxonomy" id="28005"/>
    <lineage>
        <taxon>Eukaryota</taxon>
        <taxon>Discoba</taxon>
        <taxon>Euglenozoa</taxon>
        <taxon>Kinetoplastea</taxon>
        <taxon>Metakinetoplastina</taxon>
        <taxon>Trypanosomatida</taxon>
        <taxon>Trypanosomatidae</taxon>
        <taxon>Strigomonadinae</taxon>
        <taxon>Strigomonas</taxon>
    </lineage>
</organism>
<dbReference type="PANTHER" id="PTHR11614">
    <property type="entry name" value="PHOSPHOLIPASE-RELATED"/>
    <property type="match status" value="1"/>
</dbReference>
<feature type="domain" description="Serine aminopeptidase S33" evidence="1">
    <location>
        <begin position="55"/>
        <end position="291"/>
    </location>
</feature>
<dbReference type="EMBL" id="ATMH01009233">
    <property type="protein sequence ID" value="EPY19932.1"/>
    <property type="molecule type" value="Genomic_DNA"/>
</dbReference>
<keyword evidence="4" id="KW-1185">Reference proteome</keyword>
<name>S9TYX4_9TRYP</name>
<sequence>MFFFFNLFTAGHNLPYATPSRAPPDPRLFPRYIQNKQGLWLRFMEWWPRHLVERDVKGIVFIVCGLGEHTGRYDAVALRLNREGYAAFAVDNQGSGGSEGLRLYVENFFDFVDDVELFVNKIQDTYPALREKPRFLLGHSMGGLIATHLALRHATLFAGVVLSGPAYRTTEEIGSVLRRLVFFLSSWVPKLPVRTLDVALVSHNVPVVELVRQDPYYSNATLRARFSAEFLSAQEELRNRMAHSTFPFLIVHGKDDMLCSIEAAREFHRDAVSSDKQMVTYAGAYHEVLTEVCGDQVMNDVMNFILKRTN</sequence>
<dbReference type="InterPro" id="IPR051044">
    <property type="entry name" value="MAG_DAG_Lipase"/>
</dbReference>
<dbReference type="EMBL" id="ATMH01007518">
    <property type="protein sequence ID" value="EPY23722.1"/>
    <property type="molecule type" value="Genomic_DNA"/>
</dbReference>
<dbReference type="SUPFAM" id="SSF53474">
    <property type="entry name" value="alpha/beta-Hydrolases"/>
    <property type="match status" value="1"/>
</dbReference>
<dbReference type="InterPro" id="IPR022742">
    <property type="entry name" value="Hydrolase_4"/>
</dbReference>
<evidence type="ECO:0000313" key="2">
    <source>
        <dbReference type="EMBL" id="EPY19932.1"/>
    </source>
</evidence>
<accession>S9TYX4</accession>
<dbReference type="InterPro" id="IPR000073">
    <property type="entry name" value="AB_hydrolase_1"/>
</dbReference>
<proteinExistence type="predicted"/>
<dbReference type="AlphaFoldDB" id="S9TYX4"/>
<comment type="caution">
    <text evidence="3">The sequence shown here is derived from an EMBL/GenBank/DDBJ whole genome shotgun (WGS) entry which is preliminary data.</text>
</comment>
<dbReference type="Pfam" id="PF12146">
    <property type="entry name" value="Hydrolase_4"/>
    <property type="match status" value="1"/>
</dbReference>
<evidence type="ECO:0000313" key="3">
    <source>
        <dbReference type="EMBL" id="EPY23722.1"/>
    </source>
</evidence>
<dbReference type="OrthoDB" id="2498029at2759"/>
<reference evidence="3 4" key="1">
    <citation type="journal article" date="2013" name="PLoS ONE">
        <title>Predicting the Proteins of Angomonas deanei, Strigomonas culicis and Their Respective Endosymbionts Reveals New Aspects of the Trypanosomatidae Family.</title>
        <authorList>
            <person name="Motta M.C."/>
            <person name="Martins A.C."/>
            <person name="de Souza S.S."/>
            <person name="Catta-Preta C.M."/>
            <person name="Silva R."/>
            <person name="Klein C.C."/>
            <person name="de Almeida L.G."/>
            <person name="de Lima Cunha O."/>
            <person name="Ciapina L.P."/>
            <person name="Brocchi M."/>
            <person name="Colabardini A.C."/>
            <person name="de Araujo Lima B."/>
            <person name="Machado C.R."/>
            <person name="de Almeida Soares C.M."/>
            <person name="Probst C.M."/>
            <person name="de Menezes C.B."/>
            <person name="Thompson C.E."/>
            <person name="Bartholomeu D.C."/>
            <person name="Gradia D.F."/>
            <person name="Pavoni D.P."/>
            <person name="Grisard E.C."/>
            <person name="Fantinatti-Garboggini F."/>
            <person name="Marchini F.K."/>
            <person name="Rodrigues-Luiz G.F."/>
            <person name="Wagner G."/>
            <person name="Goldman G.H."/>
            <person name="Fietto J.L."/>
            <person name="Elias M.C."/>
            <person name="Goldman M.H."/>
            <person name="Sagot M.F."/>
            <person name="Pereira M."/>
            <person name="Stoco P.H."/>
            <person name="de Mendonca-Neto R.P."/>
            <person name="Teixeira S.M."/>
            <person name="Maciel T.E."/>
            <person name="de Oliveira Mendes T.A."/>
            <person name="Urmenyi T.P."/>
            <person name="de Souza W."/>
            <person name="Schenkman S."/>
            <person name="de Vasconcelos A.T."/>
        </authorList>
    </citation>
    <scope>NUCLEOTIDE SEQUENCE [LARGE SCALE GENOMIC DNA]</scope>
</reference>
<gene>
    <name evidence="3" type="ORF">STCU_07518</name>
    <name evidence="2" type="ORF">STCU_09233</name>
</gene>
<dbReference type="FunFam" id="3.40.50.1820:FF:000117">
    <property type="entry name" value="Monoglyceride lipase, putative"/>
    <property type="match status" value="1"/>
</dbReference>
<reference evidence="3" key="2">
    <citation type="submission" date="2013-03" db="EMBL/GenBank/DDBJ databases">
        <authorList>
            <person name="Motta M.C.M."/>
            <person name="Martins A.C.A."/>
            <person name="Preta C.M.C.C."/>
            <person name="Silva R."/>
            <person name="de Souza S.S."/>
            <person name="Klein C.C."/>
            <person name="de Almeida L.G.P."/>
            <person name="Cunha O.L."/>
            <person name="Colabardini A.C."/>
            <person name="Lima B.A."/>
            <person name="Machado C.R."/>
            <person name="Soares C.M.A."/>
            <person name="de Menezes C.B.A."/>
            <person name="Bartolomeu D.C."/>
            <person name="Grisard E.C."/>
            <person name="Fantinatti-Garboggini F."/>
            <person name="Rodrigues-Luiz G.F."/>
            <person name="Wagner G."/>
            <person name="Goldman G.H."/>
            <person name="Fietto J.L.R."/>
            <person name="Ciapina L.P."/>
            <person name="Brocchi M."/>
            <person name="Elias M.C."/>
            <person name="Goldman M.H.S."/>
            <person name="Sagot M.-F."/>
            <person name="Pereira M."/>
            <person name="Stoco P.H."/>
            <person name="Teixeira S.M.R."/>
            <person name="de Mendonca-Neto R.P."/>
            <person name="Maciel T.E.F."/>
            <person name="Mendes T.A.O."/>
            <person name="Urmenyi T.P."/>
            <person name="Teixeira M.M.G."/>
            <person name="de Camargo E.F.P."/>
            <person name="de Sousa W."/>
            <person name="Schenkman S."/>
            <person name="de Vasconcelos A.T.R."/>
        </authorList>
    </citation>
    <scope>NUCLEOTIDE SEQUENCE</scope>
</reference>
<dbReference type="PRINTS" id="PR00111">
    <property type="entry name" value="ABHYDROLASE"/>
</dbReference>
<dbReference type="Proteomes" id="UP000015354">
    <property type="component" value="Unassembled WGS sequence"/>
</dbReference>
<evidence type="ECO:0000259" key="1">
    <source>
        <dbReference type="Pfam" id="PF12146"/>
    </source>
</evidence>
<protein>
    <submittedName>
        <fullName evidence="2">Acylglycerol lipase</fullName>
    </submittedName>
    <submittedName>
        <fullName evidence="3">Monoglyceride lipase</fullName>
    </submittedName>
</protein>